<dbReference type="GO" id="GO:0005737">
    <property type="term" value="C:cytoplasm"/>
    <property type="evidence" value="ECO:0007669"/>
    <property type="project" value="UniProtKB-SubCell"/>
</dbReference>
<protein>
    <recommendedName>
        <fullName evidence="5">Ribosome maturation factor RimM</fullName>
    </recommendedName>
</protein>
<evidence type="ECO:0000313" key="8">
    <source>
        <dbReference type="EMBL" id="TKK64773.1"/>
    </source>
</evidence>
<dbReference type="GO" id="GO:0042274">
    <property type="term" value="P:ribosomal small subunit biogenesis"/>
    <property type="evidence" value="ECO:0007669"/>
    <property type="project" value="UniProtKB-UniRule"/>
</dbReference>
<comment type="subunit">
    <text evidence="5">Binds ribosomal protein uS19.</text>
</comment>
<organism evidence="8 9">
    <name type="scientific">Ilyomonas limi</name>
    <dbReference type="NCBI Taxonomy" id="2575867"/>
    <lineage>
        <taxon>Bacteria</taxon>
        <taxon>Pseudomonadati</taxon>
        <taxon>Bacteroidota</taxon>
        <taxon>Chitinophagia</taxon>
        <taxon>Chitinophagales</taxon>
        <taxon>Chitinophagaceae</taxon>
        <taxon>Ilyomonas</taxon>
    </lineage>
</organism>
<dbReference type="GO" id="GO:0005840">
    <property type="term" value="C:ribosome"/>
    <property type="evidence" value="ECO:0007669"/>
    <property type="project" value="InterPro"/>
</dbReference>
<dbReference type="PANTHER" id="PTHR33692">
    <property type="entry name" value="RIBOSOME MATURATION FACTOR RIMM"/>
    <property type="match status" value="1"/>
</dbReference>
<keyword evidence="1 5" id="KW-0963">Cytoplasm</keyword>
<dbReference type="InterPro" id="IPR056792">
    <property type="entry name" value="PRC_RimM"/>
</dbReference>
<comment type="function">
    <text evidence="5">An accessory protein needed during the final step in the assembly of 30S ribosomal subunit, possibly for assembly of the head region. Essential for efficient processing of 16S rRNA. May be needed both before and after RbfA during the maturation of 16S rRNA. It has affinity for free ribosomal 30S subunits but not for 70S ribosomes.</text>
</comment>
<keyword evidence="4 5" id="KW-0143">Chaperone</keyword>
<dbReference type="Pfam" id="PF01782">
    <property type="entry name" value="RimM"/>
    <property type="match status" value="1"/>
</dbReference>
<evidence type="ECO:0000259" key="6">
    <source>
        <dbReference type="Pfam" id="PF01782"/>
    </source>
</evidence>
<proteinExistence type="inferred from homology"/>
<dbReference type="SUPFAM" id="SSF50346">
    <property type="entry name" value="PRC-barrel domain"/>
    <property type="match status" value="1"/>
</dbReference>
<comment type="subcellular location">
    <subcellularLocation>
        <location evidence="5">Cytoplasm</location>
    </subcellularLocation>
</comment>
<dbReference type="Proteomes" id="UP000305848">
    <property type="component" value="Unassembled WGS sequence"/>
</dbReference>
<accession>A0A4V5UTF4</accession>
<dbReference type="InterPro" id="IPR002676">
    <property type="entry name" value="RimM_N"/>
</dbReference>
<feature type="domain" description="RimM N-terminal" evidence="6">
    <location>
        <begin position="6"/>
        <end position="88"/>
    </location>
</feature>
<dbReference type="SUPFAM" id="SSF50447">
    <property type="entry name" value="Translation proteins"/>
    <property type="match status" value="1"/>
</dbReference>
<reference evidence="8 9" key="1">
    <citation type="submission" date="2019-05" db="EMBL/GenBank/DDBJ databases">
        <title>Panacibacter sp. strain 17mud1-8 Genome sequencing and assembly.</title>
        <authorList>
            <person name="Chhetri G."/>
        </authorList>
    </citation>
    <scope>NUCLEOTIDE SEQUENCE [LARGE SCALE GENOMIC DNA]</scope>
    <source>
        <strain evidence="8 9">17mud1-8</strain>
    </source>
</reference>
<dbReference type="NCBIfam" id="TIGR02273">
    <property type="entry name" value="16S_RimM"/>
    <property type="match status" value="1"/>
</dbReference>
<dbReference type="InterPro" id="IPR011033">
    <property type="entry name" value="PRC_barrel-like_sf"/>
</dbReference>
<dbReference type="Pfam" id="PF24986">
    <property type="entry name" value="PRC_RimM"/>
    <property type="match status" value="1"/>
</dbReference>
<keyword evidence="3 5" id="KW-0698">rRNA processing</keyword>
<evidence type="ECO:0000256" key="3">
    <source>
        <dbReference type="ARBA" id="ARBA00022552"/>
    </source>
</evidence>
<dbReference type="AlphaFoldDB" id="A0A4V5UTF4"/>
<evidence type="ECO:0000259" key="7">
    <source>
        <dbReference type="Pfam" id="PF24986"/>
    </source>
</evidence>
<keyword evidence="9" id="KW-1185">Reference proteome</keyword>
<evidence type="ECO:0000256" key="2">
    <source>
        <dbReference type="ARBA" id="ARBA00022517"/>
    </source>
</evidence>
<dbReference type="InterPro" id="IPR009000">
    <property type="entry name" value="Transl_B-barrel_sf"/>
</dbReference>
<evidence type="ECO:0000256" key="5">
    <source>
        <dbReference type="HAMAP-Rule" id="MF_00014"/>
    </source>
</evidence>
<feature type="domain" description="Ribosome maturation factor RimM PRC barrel" evidence="7">
    <location>
        <begin position="102"/>
        <end position="165"/>
    </location>
</feature>
<comment type="caution">
    <text evidence="8">The sequence shown here is derived from an EMBL/GenBank/DDBJ whole genome shotgun (WGS) entry which is preliminary data.</text>
</comment>
<dbReference type="HAMAP" id="MF_00014">
    <property type="entry name" value="Ribosome_mat_RimM"/>
    <property type="match status" value="1"/>
</dbReference>
<dbReference type="Gene3D" id="2.40.30.60">
    <property type="entry name" value="RimM"/>
    <property type="match status" value="1"/>
</dbReference>
<keyword evidence="2 5" id="KW-0690">Ribosome biogenesis</keyword>
<dbReference type="InterPro" id="IPR011961">
    <property type="entry name" value="RimM"/>
</dbReference>
<evidence type="ECO:0000256" key="1">
    <source>
        <dbReference type="ARBA" id="ARBA00022490"/>
    </source>
</evidence>
<evidence type="ECO:0000256" key="4">
    <source>
        <dbReference type="ARBA" id="ARBA00023186"/>
    </source>
</evidence>
<dbReference type="GO" id="GO:0043022">
    <property type="term" value="F:ribosome binding"/>
    <property type="evidence" value="ECO:0007669"/>
    <property type="project" value="InterPro"/>
</dbReference>
<dbReference type="OrthoDB" id="9810331at2"/>
<dbReference type="RefSeq" id="WP_137263929.1">
    <property type="nucleotide sequence ID" value="NZ_SZQL01000028.1"/>
</dbReference>
<evidence type="ECO:0000313" key="9">
    <source>
        <dbReference type="Proteomes" id="UP000305848"/>
    </source>
</evidence>
<gene>
    <name evidence="5 8" type="primary">rimM</name>
    <name evidence="8" type="ORF">FC093_21740</name>
</gene>
<name>A0A4V5UTF4_9BACT</name>
<dbReference type="PANTHER" id="PTHR33692:SF1">
    <property type="entry name" value="RIBOSOME MATURATION FACTOR RIMM"/>
    <property type="match status" value="1"/>
</dbReference>
<comment type="similarity">
    <text evidence="5">Belongs to the RimM family.</text>
</comment>
<dbReference type="GO" id="GO:0006364">
    <property type="term" value="P:rRNA processing"/>
    <property type="evidence" value="ECO:0007669"/>
    <property type="project" value="UniProtKB-UniRule"/>
</dbReference>
<comment type="domain">
    <text evidence="5">The PRC barrel domain binds ribosomal protein uS19.</text>
</comment>
<dbReference type="Gene3D" id="2.30.30.240">
    <property type="entry name" value="PRC-barrel domain"/>
    <property type="match status" value="1"/>
</dbReference>
<dbReference type="InterPro" id="IPR036976">
    <property type="entry name" value="RimM_N_sf"/>
</dbReference>
<dbReference type="EMBL" id="SZQL01000028">
    <property type="protein sequence ID" value="TKK64773.1"/>
    <property type="molecule type" value="Genomic_DNA"/>
</dbReference>
<sequence>MDYIHIGKIAATFGVKGEVVLVHGLEKKSNFKEIEVLFVEEVKNSFLPYFIQAAKAKDAVETYIKLEGVETREAAHRFVQKQVWLQQEDFEKVAGKRSKIGLLGFAIVDGNNSIGNVEEVIEQPHQVLLRTTYNKKEAYIPLHEETLIKIDRKKKEILVSLPDGLLDVYS</sequence>